<evidence type="ECO:0000256" key="2">
    <source>
        <dbReference type="ARBA" id="ARBA00006665"/>
    </source>
</evidence>
<dbReference type="InterPro" id="IPR005016">
    <property type="entry name" value="TDE1/TMS"/>
</dbReference>
<dbReference type="Pfam" id="PF03348">
    <property type="entry name" value="Serinc"/>
    <property type="match status" value="1"/>
</dbReference>
<dbReference type="AlphaFoldDB" id="D7LB10"/>
<evidence type="ECO:0000256" key="4">
    <source>
        <dbReference type="ARBA" id="ARBA00022989"/>
    </source>
</evidence>
<comment type="similarity">
    <text evidence="2">Belongs to the TDE1 family.</text>
</comment>
<dbReference type="PANTHER" id="PTHR10383">
    <property type="entry name" value="SERINE INCORPORATOR"/>
    <property type="match status" value="1"/>
</dbReference>
<dbReference type="eggNOG" id="KOG2592">
    <property type="taxonomic scope" value="Eukaryota"/>
</dbReference>
<protein>
    <submittedName>
        <fullName evidence="7">Predicted protein</fullName>
    </submittedName>
</protein>
<dbReference type="GO" id="GO:0016020">
    <property type="term" value="C:membrane"/>
    <property type="evidence" value="ECO:0007669"/>
    <property type="project" value="UniProtKB-SubCell"/>
</dbReference>
<evidence type="ECO:0000313" key="7">
    <source>
        <dbReference type="EMBL" id="EFH61641.1"/>
    </source>
</evidence>
<keyword evidence="3 6" id="KW-0812">Transmembrane</keyword>
<dbReference type="PANTHER" id="PTHR10383:SF9">
    <property type="entry name" value="SERINE INCORPORATOR, ISOFORM F"/>
    <property type="match status" value="1"/>
</dbReference>
<evidence type="ECO:0000313" key="8">
    <source>
        <dbReference type="Proteomes" id="UP000008694"/>
    </source>
</evidence>
<evidence type="ECO:0000256" key="6">
    <source>
        <dbReference type="SAM" id="Phobius"/>
    </source>
</evidence>
<dbReference type="HOGENOM" id="CLU_2088128_0_0_1"/>
<gene>
    <name evidence="7" type="ORF">ARALYDRAFT_672995</name>
</gene>
<evidence type="ECO:0000256" key="5">
    <source>
        <dbReference type="ARBA" id="ARBA00023136"/>
    </source>
</evidence>
<dbReference type="EMBL" id="GL348715">
    <property type="protein sequence ID" value="EFH61641.1"/>
    <property type="molecule type" value="Genomic_DNA"/>
</dbReference>
<reference evidence="8" key="1">
    <citation type="journal article" date="2011" name="Nat. Genet.">
        <title>The Arabidopsis lyrata genome sequence and the basis of rapid genome size change.</title>
        <authorList>
            <person name="Hu T.T."/>
            <person name="Pattyn P."/>
            <person name="Bakker E.G."/>
            <person name="Cao J."/>
            <person name="Cheng J.-F."/>
            <person name="Clark R.M."/>
            <person name="Fahlgren N."/>
            <person name="Fawcett J.A."/>
            <person name="Grimwood J."/>
            <person name="Gundlach H."/>
            <person name="Haberer G."/>
            <person name="Hollister J.D."/>
            <person name="Ossowski S."/>
            <person name="Ottilar R.P."/>
            <person name="Salamov A.A."/>
            <person name="Schneeberger K."/>
            <person name="Spannagl M."/>
            <person name="Wang X."/>
            <person name="Yang L."/>
            <person name="Nasrallah M.E."/>
            <person name="Bergelson J."/>
            <person name="Carrington J.C."/>
            <person name="Gaut B.S."/>
            <person name="Schmutz J."/>
            <person name="Mayer K.F.X."/>
            <person name="Van de Peer Y."/>
            <person name="Grigoriev I.V."/>
            <person name="Nordborg M."/>
            <person name="Weigel D."/>
            <person name="Guo Y.-L."/>
        </authorList>
    </citation>
    <scope>NUCLEOTIDE SEQUENCE [LARGE SCALE GENOMIC DNA]</scope>
    <source>
        <strain evidence="8">cv. MN47</strain>
    </source>
</reference>
<evidence type="ECO:0000256" key="3">
    <source>
        <dbReference type="ARBA" id="ARBA00022692"/>
    </source>
</evidence>
<organism evidence="8">
    <name type="scientific">Arabidopsis lyrata subsp. lyrata</name>
    <name type="common">Lyre-leaved rock-cress</name>
    <dbReference type="NCBI Taxonomy" id="81972"/>
    <lineage>
        <taxon>Eukaryota</taxon>
        <taxon>Viridiplantae</taxon>
        <taxon>Streptophyta</taxon>
        <taxon>Embryophyta</taxon>
        <taxon>Tracheophyta</taxon>
        <taxon>Spermatophyta</taxon>
        <taxon>Magnoliopsida</taxon>
        <taxon>eudicotyledons</taxon>
        <taxon>Gunneridae</taxon>
        <taxon>Pentapetalae</taxon>
        <taxon>rosids</taxon>
        <taxon>malvids</taxon>
        <taxon>Brassicales</taxon>
        <taxon>Brassicaceae</taxon>
        <taxon>Camelineae</taxon>
        <taxon>Arabidopsis</taxon>
    </lineage>
</organism>
<dbReference type="Proteomes" id="UP000008694">
    <property type="component" value="Unassembled WGS sequence"/>
</dbReference>
<feature type="transmembrane region" description="Helical" evidence="6">
    <location>
        <begin position="77"/>
        <end position="97"/>
    </location>
</feature>
<evidence type="ECO:0000256" key="1">
    <source>
        <dbReference type="ARBA" id="ARBA00004141"/>
    </source>
</evidence>
<name>D7LB10_ARALL</name>
<dbReference type="Gramene" id="Al_scaffold_0003_2192">
    <property type="protein sequence ID" value="Al_scaffold_0003_2192"/>
    <property type="gene ID" value="Al_scaffold_0003_2192"/>
</dbReference>
<keyword evidence="8" id="KW-1185">Reference proteome</keyword>
<keyword evidence="4 6" id="KW-1133">Transmembrane helix</keyword>
<proteinExistence type="inferred from homology"/>
<sequence length="117" mass="12702">MTVGGEVPVPFLQEKDIPSRFLDEERVPNDASSSGATIFVSSFSLKKLFAGVKEALLEDPEDEKKTSGEAEARPVSYSYSFFHIICALASMYGAMLLSGWTDSSKNATLIDVGWTSV</sequence>
<accession>D7LB10</accession>
<keyword evidence="5 6" id="KW-0472">Membrane</keyword>
<comment type="subcellular location">
    <subcellularLocation>
        <location evidence="1">Membrane</location>
        <topology evidence="1">Multi-pass membrane protein</topology>
    </subcellularLocation>
</comment>